<dbReference type="RefSeq" id="XP_010911473.1">
    <property type="nucleotide sequence ID" value="XM_010913171.2"/>
</dbReference>
<keyword evidence="3" id="KW-1185">Reference proteome</keyword>
<protein>
    <submittedName>
        <fullName evidence="4">Uncharacterized protein LOC105037518</fullName>
    </submittedName>
</protein>
<dbReference type="InParanoid" id="A0A6I9QPP5"/>
<dbReference type="Proteomes" id="UP000504607">
    <property type="component" value="Unplaced"/>
</dbReference>
<dbReference type="Pfam" id="PF00226">
    <property type="entry name" value="DnaJ"/>
    <property type="match status" value="1"/>
</dbReference>
<evidence type="ECO:0000256" key="1">
    <source>
        <dbReference type="SAM" id="MobiDB-lite"/>
    </source>
</evidence>
<organism evidence="3 4">
    <name type="scientific">Elaeis guineensis var. tenera</name>
    <name type="common">Oil palm</name>
    <dbReference type="NCBI Taxonomy" id="51953"/>
    <lineage>
        <taxon>Eukaryota</taxon>
        <taxon>Viridiplantae</taxon>
        <taxon>Streptophyta</taxon>
        <taxon>Embryophyta</taxon>
        <taxon>Tracheophyta</taxon>
        <taxon>Spermatophyta</taxon>
        <taxon>Magnoliopsida</taxon>
        <taxon>Liliopsida</taxon>
        <taxon>Arecaceae</taxon>
        <taxon>Arecoideae</taxon>
        <taxon>Cocoseae</taxon>
        <taxon>Elaeidinae</taxon>
        <taxon>Elaeis</taxon>
    </lineage>
</organism>
<dbReference type="PANTHER" id="PTHR44743:SF10">
    <property type="entry name" value="J DOMAIN-CONTAINING PROTEIN"/>
    <property type="match status" value="1"/>
</dbReference>
<dbReference type="PANTHER" id="PTHR44743">
    <property type="entry name" value="PUTATIVE, EXPRESSED-RELATED"/>
    <property type="match status" value="1"/>
</dbReference>
<dbReference type="InterPro" id="IPR001623">
    <property type="entry name" value="DnaJ_domain"/>
</dbReference>
<evidence type="ECO:0000313" key="4">
    <source>
        <dbReference type="RefSeq" id="XP_010911473.1"/>
    </source>
</evidence>
<evidence type="ECO:0000259" key="2">
    <source>
        <dbReference type="PROSITE" id="PS50076"/>
    </source>
</evidence>
<sequence>MGTEQLSGRPGSHYAVLGVRPDASAGEIRSAYRKLALIWHPDRRGREPWLVEEANRRFQQIHEAYQVLSDQKRRTLYDAGLFDPVQDDEDEVEGFDEFVQEMLMLMAKVRREEKEYSLEELQRMLADMAQDFASPPPPPPPPSCWFDGGGASRSSKRFREDTDPMATRKSRVHVSGVEVFGSTSYC</sequence>
<dbReference type="OrthoDB" id="10250354at2759"/>
<feature type="compositionally biased region" description="Pro residues" evidence="1">
    <location>
        <begin position="134"/>
        <end position="143"/>
    </location>
</feature>
<dbReference type="AlphaFoldDB" id="A0A6I9QPP5"/>
<dbReference type="InterPro" id="IPR018253">
    <property type="entry name" value="DnaJ_domain_CS"/>
</dbReference>
<proteinExistence type="predicted"/>
<dbReference type="PROSITE" id="PS00636">
    <property type="entry name" value="DNAJ_1"/>
    <property type="match status" value="1"/>
</dbReference>
<dbReference type="PROSITE" id="PS50076">
    <property type="entry name" value="DNAJ_2"/>
    <property type="match status" value="1"/>
</dbReference>
<accession>A0A6I9QPP5</accession>
<name>A0A6I9QPP5_ELAGV</name>
<dbReference type="PRINTS" id="PR00625">
    <property type="entry name" value="JDOMAIN"/>
</dbReference>
<evidence type="ECO:0000313" key="3">
    <source>
        <dbReference type="Proteomes" id="UP000504607"/>
    </source>
</evidence>
<feature type="region of interest" description="Disordered" evidence="1">
    <location>
        <begin position="132"/>
        <end position="170"/>
    </location>
</feature>
<feature type="domain" description="J" evidence="2">
    <location>
        <begin position="12"/>
        <end position="81"/>
    </location>
</feature>
<gene>
    <name evidence="4" type="primary">LOC105037518</name>
</gene>
<dbReference type="CDD" id="cd06257">
    <property type="entry name" value="DnaJ"/>
    <property type="match status" value="1"/>
</dbReference>
<reference evidence="4" key="1">
    <citation type="submission" date="2025-08" db="UniProtKB">
        <authorList>
            <consortium name="RefSeq"/>
        </authorList>
    </citation>
    <scope>IDENTIFICATION</scope>
</reference>
<dbReference type="Gene3D" id="1.10.287.110">
    <property type="entry name" value="DnaJ domain"/>
    <property type="match status" value="1"/>
</dbReference>
<dbReference type="GO" id="GO:0005783">
    <property type="term" value="C:endoplasmic reticulum"/>
    <property type="evidence" value="ECO:0007669"/>
    <property type="project" value="UniProtKB-ARBA"/>
</dbReference>
<dbReference type="FunCoup" id="A0A6I9QPP5">
    <property type="interactions" value="2"/>
</dbReference>
<dbReference type="SMART" id="SM00271">
    <property type="entry name" value="DnaJ"/>
    <property type="match status" value="1"/>
</dbReference>
<dbReference type="InterPro" id="IPR036869">
    <property type="entry name" value="J_dom_sf"/>
</dbReference>
<dbReference type="SUPFAM" id="SSF46565">
    <property type="entry name" value="Chaperone J-domain"/>
    <property type="match status" value="1"/>
</dbReference>